<evidence type="ECO:0000256" key="5">
    <source>
        <dbReference type="SAM" id="Phobius"/>
    </source>
</evidence>
<keyword evidence="8" id="KW-1185">Reference proteome</keyword>
<sequence>MEYCIDTIIAFFNTNLGDLLNYPFDSSKRIFIGYLLGSVLLALPVYFASRKVAQAAPASVSGFVSFLLPKQVFLAPSAKLDYQLLVLNKLIKAALFAPLMLTMVPVALSVSSALESLFGGALMLDASPWLVMSLFTILLFILDDFSRFLLHYILHKVPWLWQFHKVHHSATVLTPFTIYRTHPVESYLYGCRMALSQGLAVGIGYALFGPTLKMYDVLGANVFVFAFNVLGANLRHSHIWLSWGDKLEKWFISPAQHQVHHSAAIEHRDTNLGSALAIWDRALGCLIMASSVSKLTLGVGKFTGHNSLWGIYSDPFVQIYRRIQQRLLQLWRKVSPS</sequence>
<accession>A0ABQ4PNF3</accession>
<proteinExistence type="predicted"/>
<keyword evidence="2 5" id="KW-0812">Transmembrane</keyword>
<name>A0ABQ4PNF3_9GAMM</name>
<evidence type="ECO:0000256" key="2">
    <source>
        <dbReference type="ARBA" id="ARBA00022692"/>
    </source>
</evidence>
<protein>
    <submittedName>
        <fullName evidence="7">Sterol desaturase</fullName>
    </submittedName>
</protein>
<feature type="transmembrane region" description="Helical" evidence="5">
    <location>
        <begin position="30"/>
        <end position="49"/>
    </location>
</feature>
<feature type="transmembrane region" description="Helical" evidence="5">
    <location>
        <begin position="93"/>
        <end position="114"/>
    </location>
</feature>
<feature type="transmembrane region" description="Helical" evidence="5">
    <location>
        <begin position="126"/>
        <end position="142"/>
    </location>
</feature>
<comment type="caution">
    <text evidence="7">The sequence shown here is derived from an EMBL/GenBank/DDBJ whole genome shotgun (WGS) entry which is preliminary data.</text>
</comment>
<comment type="subcellular location">
    <subcellularLocation>
        <location evidence="1">Membrane</location>
    </subcellularLocation>
</comment>
<dbReference type="EMBL" id="BPEY01000077">
    <property type="protein sequence ID" value="GIU49938.1"/>
    <property type="molecule type" value="Genomic_DNA"/>
</dbReference>
<evidence type="ECO:0000313" key="7">
    <source>
        <dbReference type="EMBL" id="GIU49938.1"/>
    </source>
</evidence>
<evidence type="ECO:0000259" key="6">
    <source>
        <dbReference type="Pfam" id="PF04116"/>
    </source>
</evidence>
<dbReference type="PANTHER" id="PTHR11863">
    <property type="entry name" value="STEROL DESATURASE"/>
    <property type="match status" value="1"/>
</dbReference>
<dbReference type="Pfam" id="PF04116">
    <property type="entry name" value="FA_hydroxylase"/>
    <property type="match status" value="1"/>
</dbReference>
<dbReference type="RefSeq" id="WP_276521522.1">
    <property type="nucleotide sequence ID" value="NZ_BPEY01000077.1"/>
</dbReference>
<keyword evidence="3 5" id="KW-1133">Transmembrane helix</keyword>
<organism evidence="7 8">
    <name type="scientific">Shewanella sairae</name>
    <dbReference type="NCBI Taxonomy" id="190310"/>
    <lineage>
        <taxon>Bacteria</taxon>
        <taxon>Pseudomonadati</taxon>
        <taxon>Pseudomonadota</taxon>
        <taxon>Gammaproteobacteria</taxon>
        <taxon>Alteromonadales</taxon>
        <taxon>Shewanellaceae</taxon>
        <taxon>Shewanella</taxon>
    </lineage>
</organism>
<reference evidence="7" key="1">
    <citation type="submission" date="2021-05" db="EMBL/GenBank/DDBJ databases">
        <title>Molecular characterization for Shewanella algae harboring chromosomal blaOXA-55-like strains isolated from clinical and environment sample.</title>
        <authorList>
            <person name="Ohama Y."/>
            <person name="Aoki K."/>
            <person name="Harada S."/>
            <person name="Moriya K."/>
            <person name="Ishii Y."/>
            <person name="Tateda K."/>
        </authorList>
    </citation>
    <scope>NUCLEOTIDE SEQUENCE</scope>
    <source>
        <strain evidence="7">JCM 11563</strain>
    </source>
</reference>
<keyword evidence="4 5" id="KW-0472">Membrane</keyword>
<gene>
    <name evidence="7" type="ORF">TUM4438_34620</name>
</gene>
<feature type="domain" description="Fatty acid hydroxylase" evidence="6">
    <location>
        <begin position="137"/>
        <end position="284"/>
    </location>
</feature>
<evidence type="ECO:0000256" key="4">
    <source>
        <dbReference type="ARBA" id="ARBA00023136"/>
    </source>
</evidence>
<dbReference type="InterPro" id="IPR050307">
    <property type="entry name" value="Sterol_Desaturase_Related"/>
</dbReference>
<evidence type="ECO:0000256" key="3">
    <source>
        <dbReference type="ARBA" id="ARBA00022989"/>
    </source>
</evidence>
<evidence type="ECO:0000313" key="8">
    <source>
        <dbReference type="Proteomes" id="UP000887104"/>
    </source>
</evidence>
<evidence type="ECO:0000256" key="1">
    <source>
        <dbReference type="ARBA" id="ARBA00004370"/>
    </source>
</evidence>
<feature type="transmembrane region" description="Helical" evidence="5">
    <location>
        <begin position="55"/>
        <end position="73"/>
    </location>
</feature>
<dbReference type="InterPro" id="IPR006694">
    <property type="entry name" value="Fatty_acid_hydroxylase"/>
</dbReference>
<dbReference type="Proteomes" id="UP000887104">
    <property type="component" value="Unassembled WGS sequence"/>
</dbReference>